<keyword evidence="7" id="KW-1278">Translocase</keyword>
<feature type="region of interest" description="Disordered" evidence="8">
    <location>
        <begin position="62"/>
        <end position="94"/>
    </location>
</feature>
<name>A0A5J4TK19_9EUKA</name>
<dbReference type="GO" id="GO:0140358">
    <property type="term" value="F:P-type transmembrane transporter activity"/>
    <property type="evidence" value="ECO:0007669"/>
    <property type="project" value="InterPro"/>
</dbReference>
<reference evidence="9 10" key="1">
    <citation type="submission" date="2019-03" db="EMBL/GenBank/DDBJ databases">
        <title>Single cell metagenomics reveals metabolic interactions within the superorganism composed of flagellate Streblomastix strix and complex community of Bacteroidetes bacteria on its surface.</title>
        <authorList>
            <person name="Treitli S.C."/>
            <person name="Kolisko M."/>
            <person name="Husnik F."/>
            <person name="Keeling P."/>
            <person name="Hampl V."/>
        </authorList>
    </citation>
    <scope>NUCLEOTIDE SEQUENCE [LARGE SCALE GENOMIC DNA]</scope>
    <source>
        <strain evidence="9">ST1C</strain>
    </source>
</reference>
<evidence type="ECO:0000256" key="4">
    <source>
        <dbReference type="ARBA" id="ARBA00022741"/>
    </source>
</evidence>
<dbReference type="AlphaFoldDB" id="A0A5J4TK19"/>
<evidence type="ECO:0000256" key="5">
    <source>
        <dbReference type="ARBA" id="ARBA00022840"/>
    </source>
</evidence>
<keyword evidence="5" id="KW-0067">ATP-binding</keyword>
<gene>
    <name evidence="9" type="ORF">EZS28_046582</name>
</gene>
<dbReference type="EMBL" id="SNRW01030698">
    <property type="protein sequence ID" value="KAA6357891.1"/>
    <property type="molecule type" value="Genomic_DNA"/>
</dbReference>
<dbReference type="Proteomes" id="UP000324800">
    <property type="component" value="Unassembled WGS sequence"/>
</dbReference>
<dbReference type="PANTHER" id="PTHR45630:SF8">
    <property type="entry name" value="CATION-TRANSPORTING ATPASE"/>
    <property type="match status" value="1"/>
</dbReference>
<evidence type="ECO:0000313" key="10">
    <source>
        <dbReference type="Proteomes" id="UP000324800"/>
    </source>
</evidence>
<sequence>MLTLNIPGNENEKMKLFLSGLASCHSIGYINKKYVGDPLDVVMLKFTEWKFKDMENSKKKFEQLKKKKEQENDNDQKKKNKKSKKNKKENPIQMKIMKQDNQAVRKLKSLSNLSPYIQAIVTTPKQYEQNNNNNTVIPESTENNKDDSQISINTNDTTQNHPIVVSEATGILKRFDFTALLQRMSVIVLRSSYPQQQTQNQYFSSSSSSIGLLNENASASSIKSVPTILSNRSINAVYTSPLQHTINQPEVNNASEVEDFIELADAFSFNMPILDDDEEEY</sequence>
<evidence type="ECO:0000256" key="6">
    <source>
        <dbReference type="ARBA" id="ARBA00022842"/>
    </source>
</evidence>
<dbReference type="GO" id="GO:0016020">
    <property type="term" value="C:membrane"/>
    <property type="evidence" value="ECO:0007669"/>
    <property type="project" value="UniProtKB-SubCell"/>
</dbReference>
<evidence type="ECO:0000313" key="9">
    <source>
        <dbReference type="EMBL" id="KAA6357891.1"/>
    </source>
</evidence>
<evidence type="ECO:0000256" key="3">
    <source>
        <dbReference type="ARBA" id="ARBA00022723"/>
    </source>
</evidence>
<organism evidence="9 10">
    <name type="scientific">Streblomastix strix</name>
    <dbReference type="NCBI Taxonomy" id="222440"/>
    <lineage>
        <taxon>Eukaryota</taxon>
        <taxon>Metamonada</taxon>
        <taxon>Preaxostyla</taxon>
        <taxon>Oxymonadida</taxon>
        <taxon>Streblomastigidae</taxon>
        <taxon>Streblomastix</taxon>
    </lineage>
</organism>
<dbReference type="GO" id="GO:0005524">
    <property type="term" value="F:ATP binding"/>
    <property type="evidence" value="ECO:0007669"/>
    <property type="project" value="UniProtKB-KW"/>
</dbReference>
<evidence type="ECO:0000256" key="2">
    <source>
        <dbReference type="ARBA" id="ARBA00022553"/>
    </source>
</evidence>
<dbReference type="GO" id="GO:0019829">
    <property type="term" value="F:ATPase-coupled monoatomic cation transmembrane transporter activity"/>
    <property type="evidence" value="ECO:0007669"/>
    <property type="project" value="TreeGrafter"/>
</dbReference>
<accession>A0A5J4TK19</accession>
<evidence type="ECO:0000256" key="8">
    <source>
        <dbReference type="SAM" id="MobiDB-lite"/>
    </source>
</evidence>
<evidence type="ECO:0000256" key="1">
    <source>
        <dbReference type="ARBA" id="ARBA00004141"/>
    </source>
</evidence>
<dbReference type="OrthoDB" id="48943at2759"/>
<keyword evidence="3" id="KW-0479">Metal-binding</keyword>
<comment type="caution">
    <text evidence="9">The sequence shown here is derived from an EMBL/GenBank/DDBJ whole genome shotgun (WGS) entry which is preliminary data.</text>
</comment>
<comment type="subcellular location">
    <subcellularLocation>
        <location evidence="1">Membrane</location>
        <topology evidence="1">Multi-pass membrane protein</topology>
    </subcellularLocation>
</comment>
<proteinExistence type="predicted"/>
<evidence type="ECO:0000256" key="7">
    <source>
        <dbReference type="ARBA" id="ARBA00022967"/>
    </source>
</evidence>
<protein>
    <submittedName>
        <fullName evidence="9">Uncharacterized protein</fullName>
    </submittedName>
</protein>
<keyword evidence="4" id="KW-0547">Nucleotide-binding</keyword>
<keyword evidence="2" id="KW-0597">Phosphoprotein</keyword>
<feature type="compositionally biased region" description="Basic residues" evidence="8">
    <location>
        <begin position="78"/>
        <end position="87"/>
    </location>
</feature>
<feature type="compositionally biased region" description="Basic and acidic residues" evidence="8">
    <location>
        <begin position="62"/>
        <end position="77"/>
    </location>
</feature>
<keyword evidence="6" id="KW-0460">Magnesium</keyword>
<feature type="non-terminal residue" evidence="9">
    <location>
        <position position="281"/>
    </location>
</feature>
<dbReference type="PANTHER" id="PTHR45630">
    <property type="entry name" value="CATION-TRANSPORTING ATPASE-RELATED"/>
    <property type="match status" value="1"/>
</dbReference>
<dbReference type="GO" id="GO:0046872">
    <property type="term" value="F:metal ion binding"/>
    <property type="evidence" value="ECO:0007669"/>
    <property type="project" value="UniProtKB-KW"/>
</dbReference>
<dbReference type="InterPro" id="IPR006544">
    <property type="entry name" value="P-type_TPase_V"/>
</dbReference>